<sequence length="792" mass="84306">MRFSSLVFNIGLVSQSVLALAEDLEHRRIRFSDPSCFPSFGPGCGPPSTSISPPPSSVAPPLPPPTPPPPPPPPLPPPPPPSVSAPSTTLPISSSSAQIQPSSIQSSKGATPVPVLTTVHWNPNPAPSSGASSETFVKSNKTVVIAVPKKSTTVVIAGATLTLAPGGTPVNGPVPPGVSQPGAVTPTWNPNIIPPPHASLVTFTAPPSYTSVVAVPTASDSPPKNVTGPPGTKNKDGDDWWLLAFPGIINGFLPTNVGIPGGVTPTATPPPGWKGPWTDPAPTSTPASRSASQPKSASHSKSMSSASACPRPTAPYALPDDPENADWEEEGTDPDRRSYATAVPHLVPRGDPRLIAVRKCKLVEKNTFVELIEGTYYTIGTKAQGGASTILRRQKVTARPVGNGPYTVAQEHVFELGYIDDFFDHLLQQRKVNCQWIEDNVWNFIRKDGGKMSLALLGAIDRRANMVWVDKPLNQAKSNVVNENMATRKNPPQKDSIDAIKSFKAENRINDVEYFLRNLAALGSYFKQTHPVFRATATRVQNLLAEITPKTPTIDLPGEFNTWLNGVISKYPVGCTSRGRHALNYYLTRMEEVRTATRQSIPTCFALYASRRSFTESTFDADELIPSAPTTAKCDIPGTKGHLIFGASNGNDIKISKTFRVMGSGNTDYYALGNGPSFAGSHFVGKDLAIQGKTCTGAWLLQLVNPTRGTPDVNIALNCNGKSGNKVTAPFSLVIKNQHMKCANLDARKTGGGVKTICAATPAAAKSCAELIQQKEKLAGTIEPASFQFVPI</sequence>
<accession>A0A8H7CRC3</accession>
<proteinExistence type="predicted"/>
<protein>
    <submittedName>
        <fullName evidence="3">Uncharacterized protein</fullName>
    </submittedName>
</protein>
<name>A0A8H7CRC3_9AGAR</name>
<feature type="region of interest" description="Disordered" evidence="1">
    <location>
        <begin position="215"/>
        <end position="238"/>
    </location>
</feature>
<dbReference type="EMBL" id="JACAZI010000014">
    <property type="protein sequence ID" value="KAF7344668.1"/>
    <property type="molecule type" value="Genomic_DNA"/>
</dbReference>
<dbReference type="SUPFAM" id="SSF101447">
    <property type="entry name" value="Formin homology 2 domain (FH2 domain)"/>
    <property type="match status" value="1"/>
</dbReference>
<organism evidence="3 4">
    <name type="scientific">Mycena venus</name>
    <dbReference type="NCBI Taxonomy" id="2733690"/>
    <lineage>
        <taxon>Eukaryota</taxon>
        <taxon>Fungi</taxon>
        <taxon>Dikarya</taxon>
        <taxon>Basidiomycota</taxon>
        <taxon>Agaricomycotina</taxon>
        <taxon>Agaricomycetes</taxon>
        <taxon>Agaricomycetidae</taxon>
        <taxon>Agaricales</taxon>
        <taxon>Marasmiineae</taxon>
        <taxon>Mycenaceae</taxon>
        <taxon>Mycena</taxon>
    </lineage>
</organism>
<feature type="compositionally biased region" description="Low complexity" evidence="1">
    <location>
        <begin position="84"/>
        <end position="107"/>
    </location>
</feature>
<gene>
    <name evidence="3" type="ORF">MVEN_01627000</name>
</gene>
<comment type="caution">
    <text evidence="3">The sequence shown here is derived from an EMBL/GenBank/DDBJ whole genome shotgun (WGS) entry which is preliminary data.</text>
</comment>
<feature type="compositionally biased region" description="Pro residues" evidence="1">
    <location>
        <begin position="52"/>
        <end position="83"/>
    </location>
</feature>
<dbReference type="AlphaFoldDB" id="A0A8H7CRC3"/>
<evidence type="ECO:0000256" key="2">
    <source>
        <dbReference type="SAM" id="SignalP"/>
    </source>
</evidence>
<dbReference type="OrthoDB" id="73875at2759"/>
<feature type="compositionally biased region" description="Acidic residues" evidence="1">
    <location>
        <begin position="320"/>
        <end position="332"/>
    </location>
</feature>
<feature type="region of interest" description="Disordered" evidence="1">
    <location>
        <begin position="261"/>
        <end position="337"/>
    </location>
</feature>
<keyword evidence="4" id="KW-1185">Reference proteome</keyword>
<evidence type="ECO:0000313" key="4">
    <source>
        <dbReference type="Proteomes" id="UP000620124"/>
    </source>
</evidence>
<feature type="signal peptide" evidence="2">
    <location>
        <begin position="1"/>
        <end position="21"/>
    </location>
</feature>
<feature type="chain" id="PRO_5034900224" evidence="2">
    <location>
        <begin position="22"/>
        <end position="792"/>
    </location>
</feature>
<evidence type="ECO:0000256" key="1">
    <source>
        <dbReference type="SAM" id="MobiDB-lite"/>
    </source>
</evidence>
<reference evidence="3" key="1">
    <citation type="submission" date="2020-05" db="EMBL/GenBank/DDBJ databases">
        <title>Mycena genomes resolve the evolution of fungal bioluminescence.</title>
        <authorList>
            <person name="Tsai I.J."/>
        </authorList>
    </citation>
    <scope>NUCLEOTIDE SEQUENCE</scope>
    <source>
        <strain evidence="3">CCC161011</strain>
    </source>
</reference>
<feature type="compositionally biased region" description="Low complexity" evidence="1">
    <location>
        <begin position="278"/>
        <end position="308"/>
    </location>
</feature>
<feature type="region of interest" description="Disordered" evidence="1">
    <location>
        <begin position="42"/>
        <end position="115"/>
    </location>
</feature>
<keyword evidence="2" id="KW-0732">Signal</keyword>
<feature type="compositionally biased region" description="Low complexity" evidence="1">
    <location>
        <begin position="42"/>
        <end position="51"/>
    </location>
</feature>
<evidence type="ECO:0000313" key="3">
    <source>
        <dbReference type="EMBL" id="KAF7344668.1"/>
    </source>
</evidence>
<dbReference type="Proteomes" id="UP000620124">
    <property type="component" value="Unassembled WGS sequence"/>
</dbReference>